<accession>A0AAQ3KLH4</accession>
<organism evidence="1 2">
    <name type="scientific">Canna indica</name>
    <name type="common">Indian-shot</name>
    <dbReference type="NCBI Taxonomy" id="4628"/>
    <lineage>
        <taxon>Eukaryota</taxon>
        <taxon>Viridiplantae</taxon>
        <taxon>Streptophyta</taxon>
        <taxon>Embryophyta</taxon>
        <taxon>Tracheophyta</taxon>
        <taxon>Spermatophyta</taxon>
        <taxon>Magnoliopsida</taxon>
        <taxon>Liliopsida</taxon>
        <taxon>Zingiberales</taxon>
        <taxon>Cannaceae</taxon>
        <taxon>Canna</taxon>
    </lineage>
</organism>
<dbReference type="EMBL" id="CP136895">
    <property type="protein sequence ID" value="WOL10809.1"/>
    <property type="molecule type" value="Genomic_DNA"/>
</dbReference>
<dbReference type="PANTHER" id="PTHR31973:SF187">
    <property type="entry name" value="MUTATOR TRANSPOSASE MUDRA PROTEIN"/>
    <property type="match status" value="1"/>
</dbReference>
<dbReference type="PANTHER" id="PTHR31973">
    <property type="entry name" value="POLYPROTEIN, PUTATIVE-RELATED"/>
    <property type="match status" value="1"/>
</dbReference>
<evidence type="ECO:0000313" key="2">
    <source>
        <dbReference type="Proteomes" id="UP001327560"/>
    </source>
</evidence>
<sequence length="156" mass="17503">MLIVPGLFASGQGMFTVVNFVNNHTCTVSRLNLDHKECSAKFIANLIKDQLVGNQNYTPAMIITEIQKSFGVRVSYKKAYNALQIALVFVHGDFDESYKDLPSYLRELRIHDHGTTVKLLCCNATHCFRQCVSLKEENHGNGSWKNLPIASLNLEA</sequence>
<keyword evidence="2" id="KW-1185">Reference proteome</keyword>
<dbReference type="Proteomes" id="UP001327560">
    <property type="component" value="Chromosome 6"/>
</dbReference>
<reference evidence="1 2" key="1">
    <citation type="submission" date="2023-10" db="EMBL/GenBank/DDBJ databases">
        <title>Chromosome-scale genome assembly provides insights into flower coloration mechanisms of Canna indica.</title>
        <authorList>
            <person name="Li C."/>
        </authorList>
    </citation>
    <scope>NUCLEOTIDE SEQUENCE [LARGE SCALE GENOMIC DNA]</scope>
    <source>
        <tissue evidence="1">Flower</tissue>
    </source>
</reference>
<protein>
    <submittedName>
        <fullName evidence="1">Uncharacterized protein</fullName>
    </submittedName>
</protein>
<name>A0AAQ3KLH4_9LILI</name>
<dbReference type="AlphaFoldDB" id="A0AAQ3KLH4"/>
<gene>
    <name evidence="1" type="ORF">Cni_G19568</name>
</gene>
<proteinExistence type="predicted"/>
<evidence type="ECO:0000313" key="1">
    <source>
        <dbReference type="EMBL" id="WOL10809.1"/>
    </source>
</evidence>